<protein>
    <submittedName>
        <fullName evidence="1">Uncharacterized protein</fullName>
    </submittedName>
</protein>
<keyword evidence="2" id="KW-1185">Reference proteome</keyword>
<dbReference type="InterPro" id="IPR011990">
    <property type="entry name" value="TPR-like_helical_dom_sf"/>
</dbReference>
<reference evidence="1 2" key="1">
    <citation type="journal article" date="2013" name="Curr. Biol.">
        <title>The Genome of the Foraminiferan Reticulomyxa filosa.</title>
        <authorList>
            <person name="Glockner G."/>
            <person name="Hulsmann N."/>
            <person name="Schleicher M."/>
            <person name="Noegel A.A."/>
            <person name="Eichinger L."/>
            <person name="Gallinger C."/>
            <person name="Pawlowski J."/>
            <person name="Sierra R."/>
            <person name="Euteneuer U."/>
            <person name="Pillet L."/>
            <person name="Moustafa A."/>
            <person name="Platzer M."/>
            <person name="Groth M."/>
            <person name="Szafranski K."/>
            <person name="Schliwa M."/>
        </authorList>
    </citation>
    <scope>NUCLEOTIDE SEQUENCE [LARGE SCALE GENOMIC DNA]</scope>
</reference>
<dbReference type="Gene3D" id="1.25.40.10">
    <property type="entry name" value="Tetratricopeptide repeat domain"/>
    <property type="match status" value="1"/>
</dbReference>
<dbReference type="EMBL" id="ASPP01022127">
    <property type="protein sequence ID" value="ETO11714.1"/>
    <property type="molecule type" value="Genomic_DNA"/>
</dbReference>
<name>X6MCV1_RETFI</name>
<proteinExistence type="predicted"/>
<organism evidence="1 2">
    <name type="scientific">Reticulomyxa filosa</name>
    <dbReference type="NCBI Taxonomy" id="46433"/>
    <lineage>
        <taxon>Eukaryota</taxon>
        <taxon>Sar</taxon>
        <taxon>Rhizaria</taxon>
        <taxon>Retaria</taxon>
        <taxon>Foraminifera</taxon>
        <taxon>Monothalamids</taxon>
        <taxon>Reticulomyxidae</taxon>
        <taxon>Reticulomyxa</taxon>
    </lineage>
</organism>
<sequence length="289" mass="34230">MYIFVVITFFFQLKKKIVMKIMEKYPNALVSELNLPNFKDYPEWTSQEVKERQKNGVSGFEMVQSRLKHLTLSFTTISDASTNQTNLYSCLKRKIKYKKRGLRELESDDHLMSDRNDNKQDEANRSDLFMLARRKRDHQRTNSVSSAKINYNIYIFHRIKINFAMDRFVIIILFDIAKDISTTIYFIQKKIIFDNIIIDGCDCIIDGFKNCYITQQLVVTSIFIFFTCYWPIDIKNIIKLGRNLLDISIISEYDKAIEYCEKYLKIRLNKLESDHIDVADLYNNLGLVY</sequence>
<evidence type="ECO:0000313" key="2">
    <source>
        <dbReference type="Proteomes" id="UP000023152"/>
    </source>
</evidence>
<evidence type="ECO:0000313" key="1">
    <source>
        <dbReference type="EMBL" id="ETO11714.1"/>
    </source>
</evidence>
<dbReference type="AlphaFoldDB" id="X6MCV1"/>
<dbReference type="Proteomes" id="UP000023152">
    <property type="component" value="Unassembled WGS sequence"/>
</dbReference>
<gene>
    <name evidence="1" type="ORF">RFI_25663</name>
</gene>
<accession>X6MCV1</accession>
<comment type="caution">
    <text evidence="1">The sequence shown here is derived from an EMBL/GenBank/DDBJ whole genome shotgun (WGS) entry which is preliminary data.</text>
</comment>